<evidence type="ECO:0000313" key="3">
    <source>
        <dbReference type="Proteomes" id="UP000019335"/>
    </source>
</evidence>
<proteinExistence type="predicted"/>
<comment type="caution">
    <text evidence="2">The sequence shown here is derived from an EMBL/GenBank/DDBJ whole genome shotgun (WGS) entry which is preliminary data.</text>
</comment>
<feature type="compositionally biased region" description="Low complexity" evidence="1">
    <location>
        <begin position="464"/>
        <end position="482"/>
    </location>
</feature>
<evidence type="ECO:0000313" key="2">
    <source>
        <dbReference type="EMBL" id="EWM22775.1"/>
    </source>
</evidence>
<feature type="compositionally biased region" description="Low complexity" evidence="1">
    <location>
        <begin position="512"/>
        <end position="521"/>
    </location>
</feature>
<feature type="compositionally biased region" description="Basic and acidic residues" evidence="1">
    <location>
        <begin position="111"/>
        <end position="120"/>
    </location>
</feature>
<gene>
    <name evidence="2" type="ORF">Naga_100223g2</name>
</gene>
<feature type="compositionally biased region" description="Basic residues" evidence="1">
    <location>
        <begin position="554"/>
        <end position="569"/>
    </location>
</feature>
<feature type="compositionally biased region" description="Basic and acidic residues" evidence="1">
    <location>
        <begin position="25"/>
        <end position="44"/>
    </location>
</feature>
<feature type="region of interest" description="Disordered" evidence="1">
    <location>
        <begin position="509"/>
        <end position="583"/>
    </location>
</feature>
<sequence>MVKKLVQFQSPLRKRTESSVLWQSAKDREGGWEAKEATGEEEGKCPQSPPPVEVAVVVWETLLHGTMGCVKKLLVLDTLLLPLCQQMPVQGGLLEFLQAPPRSQGGGEGGGEGRREEGQKGRTSPGPSNLLQSIVEIIGQPLVSATQGAKEGGRRVRKDDENALLLPRICAYSLLRVIYDRLSPGTIKSSLDPLIPSNLISSSSSSSSVLNRIVAKTVPPAFRLPLTGANEREEGTEGENEQMKVERREGLASTAAMRRRAAVAAYECVVAFALKTQSKAHVVAALCIEADPKSLQWCHGLGYSNQIIDPGRNYTFRPWEKGTNRLLPSSSSPSSSPPPSSSFMPMIGSTLAYGGTLTLALGGYSQAGASMLSLSSLAPTLSLEEEEGEVEAKGAGGLQKEGRIKRGKKEKWRGSLTLQSQLKVLEAGGGGQGDDMEEEPQNGEEDETPEETSSQRSEDAWDLSSSPSSAPSSSSSRATFSPALRRLRDLNRETCMPSFMAVLDTLGAKSVQRQQQAQSPQLSENEQQREKPAWILALETALADGDEGGEGGRKGRRRRRRRRKSRRGITPKCSPLCLAGMSE</sequence>
<accession>W7T6W1</accession>
<keyword evidence="3" id="KW-1185">Reference proteome</keyword>
<reference evidence="2 3" key="1">
    <citation type="journal article" date="2014" name="Mol. Plant">
        <title>Chromosome Scale Genome Assembly and Transcriptome Profiling of Nannochloropsis gaditana in Nitrogen Depletion.</title>
        <authorList>
            <person name="Corteggiani Carpinelli E."/>
            <person name="Telatin A."/>
            <person name="Vitulo N."/>
            <person name="Forcato C."/>
            <person name="D'Angelo M."/>
            <person name="Schiavon R."/>
            <person name="Vezzi A."/>
            <person name="Giacometti G.M."/>
            <person name="Morosinotto T."/>
            <person name="Valle G."/>
        </authorList>
    </citation>
    <scope>NUCLEOTIDE SEQUENCE [LARGE SCALE GENOMIC DNA]</scope>
    <source>
        <strain evidence="2 3">B-31</strain>
    </source>
</reference>
<feature type="region of interest" description="Disordered" evidence="1">
    <location>
        <begin position="387"/>
        <end position="482"/>
    </location>
</feature>
<feature type="compositionally biased region" description="Acidic residues" evidence="1">
    <location>
        <begin position="434"/>
        <end position="450"/>
    </location>
</feature>
<evidence type="ECO:0000256" key="1">
    <source>
        <dbReference type="SAM" id="MobiDB-lite"/>
    </source>
</evidence>
<dbReference type="AlphaFoldDB" id="W7T6W1"/>
<protein>
    <submittedName>
        <fullName evidence="2">Uncharacterized protein</fullName>
    </submittedName>
</protein>
<organism evidence="2 3">
    <name type="scientific">Nannochloropsis gaditana</name>
    <dbReference type="NCBI Taxonomy" id="72520"/>
    <lineage>
        <taxon>Eukaryota</taxon>
        <taxon>Sar</taxon>
        <taxon>Stramenopiles</taxon>
        <taxon>Ochrophyta</taxon>
        <taxon>Eustigmatophyceae</taxon>
        <taxon>Eustigmatales</taxon>
        <taxon>Monodopsidaceae</taxon>
        <taxon>Nannochloropsis</taxon>
    </lineage>
</organism>
<feature type="region of interest" description="Disordered" evidence="1">
    <location>
        <begin position="98"/>
        <end position="128"/>
    </location>
</feature>
<feature type="region of interest" description="Disordered" evidence="1">
    <location>
        <begin position="11"/>
        <end position="50"/>
    </location>
</feature>
<dbReference type="EMBL" id="AZIL01002091">
    <property type="protein sequence ID" value="EWM22775.1"/>
    <property type="molecule type" value="Genomic_DNA"/>
</dbReference>
<name>W7T6W1_9STRA</name>
<dbReference type="Proteomes" id="UP000019335">
    <property type="component" value="Unassembled WGS sequence"/>
</dbReference>